<dbReference type="WBParaSite" id="HCON_00065820-00001">
    <property type="protein sequence ID" value="HCON_00065820-00001"/>
    <property type="gene ID" value="HCON_00065820"/>
</dbReference>
<feature type="compositionally biased region" description="Low complexity" evidence="1">
    <location>
        <begin position="95"/>
        <end position="114"/>
    </location>
</feature>
<name>A0A7I4Y8L1_HAECO</name>
<reference evidence="3" key="1">
    <citation type="submission" date="2020-12" db="UniProtKB">
        <authorList>
            <consortium name="WormBaseParasite"/>
        </authorList>
    </citation>
    <scope>IDENTIFICATION</scope>
    <source>
        <strain evidence="3">MHco3</strain>
    </source>
</reference>
<feature type="compositionally biased region" description="Basic and acidic residues" evidence="1">
    <location>
        <begin position="470"/>
        <end position="487"/>
    </location>
</feature>
<protein>
    <submittedName>
        <fullName evidence="3">ANK_REP_REGION domain-containing protein</fullName>
    </submittedName>
</protein>
<dbReference type="OMA" id="CTTERMM"/>
<feature type="region of interest" description="Disordered" evidence="1">
    <location>
        <begin position="430"/>
        <end position="513"/>
    </location>
</feature>
<feature type="compositionally biased region" description="Basic residues" evidence="1">
    <location>
        <begin position="488"/>
        <end position="506"/>
    </location>
</feature>
<dbReference type="AlphaFoldDB" id="A0A7I4Y8L1"/>
<evidence type="ECO:0000256" key="1">
    <source>
        <dbReference type="SAM" id="MobiDB-lite"/>
    </source>
</evidence>
<accession>A0A7I4Y8L1</accession>
<sequence length="641" mass="72586">MGLKPDFLEAFANTVMEHDKLQITNASMLLKEQDSSVFALCSPRIVQKTGQQSDVKVNGLPSRDAVSDVYQGSSDVQRPLHVQVNGFGKGPSQHVPSSSLSTPLQPSPSPVTLQEGCNSAASSSQSYKTIASPTPVPSPSSGSKLQPSLPKPQGDAGPSSSLSTSSQATRREVEVTRRKTVVDKIVKGKERNAFKFFVHGFESQTPTQLAMAARRLKNVAEEKLPRHVLTRVYGEEETRTSKKRSTQTLLMRQNRPSSLMEGDDSTDLSDVEVKEKFDSVALKWGHFKASVSSAMARNAVEIESGSRHVEDLDGYLCVDEQVPSCSSEVDSQSCSRIRPVDVRYCLRRRQRYTYQFRSESVFQQYPAFSTCSPFSLDLDQVSCPPLRYIEAYARIISMVPPFAIRSRIDLPIWLNRDPISEERRRCAPVQFDDADDVERPQHVSKSKRARLTERSSISSTESSSMEESEEERKDKSYRVGGYSEKRRHEIRRARNKKKQRRRARRLRGVESDSESSESLDSYYKVKLEMPKYSDIEVPRWRKLSQREVAELTNHQVPFECCSIERLEYSVAKRHLRLATEERLYFEGKRQEMPSVDSDDASDNEGVDLSPLLVCSLTESERAQYDRFGDSHSGRELLQRPR</sequence>
<feature type="compositionally biased region" description="Polar residues" evidence="1">
    <location>
        <begin position="115"/>
        <end position="131"/>
    </location>
</feature>
<evidence type="ECO:0000313" key="3">
    <source>
        <dbReference type="WBParaSite" id="HCON_00065820-00001"/>
    </source>
</evidence>
<dbReference type="Proteomes" id="UP000025227">
    <property type="component" value="Unplaced"/>
</dbReference>
<keyword evidence="2" id="KW-1185">Reference proteome</keyword>
<evidence type="ECO:0000313" key="2">
    <source>
        <dbReference type="Proteomes" id="UP000025227"/>
    </source>
</evidence>
<proteinExistence type="predicted"/>
<feature type="region of interest" description="Disordered" evidence="1">
    <location>
        <begin position="83"/>
        <end position="177"/>
    </location>
</feature>
<feature type="compositionally biased region" description="Low complexity" evidence="1">
    <location>
        <begin position="454"/>
        <end position="463"/>
    </location>
</feature>
<organism evidence="2 3">
    <name type="scientific">Haemonchus contortus</name>
    <name type="common">Barber pole worm</name>
    <dbReference type="NCBI Taxonomy" id="6289"/>
    <lineage>
        <taxon>Eukaryota</taxon>
        <taxon>Metazoa</taxon>
        <taxon>Ecdysozoa</taxon>
        <taxon>Nematoda</taxon>
        <taxon>Chromadorea</taxon>
        <taxon>Rhabditida</taxon>
        <taxon>Rhabditina</taxon>
        <taxon>Rhabditomorpha</taxon>
        <taxon>Strongyloidea</taxon>
        <taxon>Trichostrongylidae</taxon>
        <taxon>Haemonchus</taxon>
    </lineage>
</organism>
<dbReference type="OrthoDB" id="5849815at2759"/>